<name>A0A915IXA3_ROMCU</name>
<dbReference type="AlphaFoldDB" id="A0A915IXA3"/>
<proteinExistence type="predicted"/>
<protein>
    <submittedName>
        <fullName evidence="2">Uncharacterized protein</fullName>
    </submittedName>
</protein>
<accession>A0A915IXA3</accession>
<evidence type="ECO:0000313" key="1">
    <source>
        <dbReference type="Proteomes" id="UP000887565"/>
    </source>
</evidence>
<dbReference type="Proteomes" id="UP000887565">
    <property type="component" value="Unplaced"/>
</dbReference>
<evidence type="ECO:0000313" key="2">
    <source>
        <dbReference type="WBParaSite" id="nRc.2.0.1.t18040-RA"/>
    </source>
</evidence>
<keyword evidence="1" id="KW-1185">Reference proteome</keyword>
<organism evidence="1 2">
    <name type="scientific">Romanomermis culicivorax</name>
    <name type="common">Nematode worm</name>
    <dbReference type="NCBI Taxonomy" id="13658"/>
    <lineage>
        <taxon>Eukaryota</taxon>
        <taxon>Metazoa</taxon>
        <taxon>Ecdysozoa</taxon>
        <taxon>Nematoda</taxon>
        <taxon>Enoplea</taxon>
        <taxon>Dorylaimia</taxon>
        <taxon>Mermithida</taxon>
        <taxon>Mermithoidea</taxon>
        <taxon>Mermithidae</taxon>
        <taxon>Romanomermis</taxon>
    </lineage>
</organism>
<dbReference type="WBParaSite" id="nRc.2.0.1.t18040-RA">
    <property type="protein sequence ID" value="nRc.2.0.1.t18040-RA"/>
    <property type="gene ID" value="nRc.2.0.1.g18040"/>
</dbReference>
<reference evidence="2" key="1">
    <citation type="submission" date="2022-11" db="UniProtKB">
        <authorList>
            <consortium name="WormBaseParasite"/>
        </authorList>
    </citation>
    <scope>IDENTIFICATION</scope>
</reference>
<sequence>MRNSGVAMLHKYRSTILEYKKRNKTQKNPKKTQIRNFENGFFPTLPMTCLQIKDREKKVI</sequence>